<keyword evidence="3 11" id="KW-0597">Phosphoprotein</keyword>
<dbReference type="InterPro" id="IPR036890">
    <property type="entry name" value="HATPase_C_sf"/>
</dbReference>
<dbReference type="Pfam" id="PF02518">
    <property type="entry name" value="HATPase_c"/>
    <property type="match status" value="1"/>
</dbReference>
<keyword evidence="5" id="KW-0732">Signal</keyword>
<dbReference type="Pfam" id="PF00072">
    <property type="entry name" value="Response_reg"/>
    <property type="match status" value="1"/>
</dbReference>
<dbReference type="CDD" id="cd00130">
    <property type="entry name" value="PAS"/>
    <property type="match status" value="2"/>
</dbReference>
<dbReference type="RefSeq" id="WP_332290293.1">
    <property type="nucleotide sequence ID" value="NZ_JAZIBG010000028.1"/>
</dbReference>
<reference evidence="17 18" key="1">
    <citation type="submission" date="2024-02" db="EMBL/GenBank/DDBJ databases">
        <title>Genome sequence of Aquincola sp. MAHUQ-54.</title>
        <authorList>
            <person name="Huq M.A."/>
        </authorList>
    </citation>
    <scope>NUCLEOTIDE SEQUENCE [LARGE SCALE GENOMIC DNA]</scope>
    <source>
        <strain evidence="17 18">MAHUQ-54</strain>
    </source>
</reference>
<dbReference type="SMART" id="SM00388">
    <property type="entry name" value="HisKA"/>
    <property type="match status" value="1"/>
</dbReference>
<dbReference type="SUPFAM" id="SSF55874">
    <property type="entry name" value="ATPase domain of HSP90 chaperone/DNA topoisomerase II/histidine kinase"/>
    <property type="match status" value="1"/>
</dbReference>
<proteinExistence type="predicted"/>
<evidence type="ECO:0000256" key="9">
    <source>
        <dbReference type="ARBA" id="ARBA00058004"/>
    </source>
</evidence>
<dbReference type="PROSITE" id="PS50113">
    <property type="entry name" value="PAC"/>
    <property type="match status" value="2"/>
</dbReference>
<evidence type="ECO:0000256" key="2">
    <source>
        <dbReference type="ARBA" id="ARBA00012438"/>
    </source>
</evidence>
<dbReference type="PROSITE" id="PS50112">
    <property type="entry name" value="PAS"/>
    <property type="match status" value="1"/>
</dbReference>
<dbReference type="InterPro" id="IPR011006">
    <property type="entry name" value="CheY-like_superfamily"/>
</dbReference>
<evidence type="ECO:0000256" key="12">
    <source>
        <dbReference type="SAM" id="Phobius"/>
    </source>
</evidence>
<feature type="transmembrane region" description="Helical" evidence="12">
    <location>
        <begin position="164"/>
        <end position="184"/>
    </location>
</feature>
<dbReference type="FunFam" id="3.30.565.10:FF:000010">
    <property type="entry name" value="Sensor histidine kinase RcsC"/>
    <property type="match status" value="1"/>
</dbReference>
<dbReference type="PANTHER" id="PTHR43047">
    <property type="entry name" value="TWO-COMPONENT HISTIDINE PROTEIN KINASE"/>
    <property type="match status" value="1"/>
</dbReference>
<dbReference type="EC" id="2.7.13.3" evidence="2"/>
<evidence type="ECO:0000256" key="1">
    <source>
        <dbReference type="ARBA" id="ARBA00000085"/>
    </source>
</evidence>
<dbReference type="PROSITE" id="PS50110">
    <property type="entry name" value="RESPONSE_REGULATORY"/>
    <property type="match status" value="1"/>
</dbReference>
<dbReference type="EMBL" id="JAZIBG010000028">
    <property type="protein sequence ID" value="MEF7615165.1"/>
    <property type="molecule type" value="Genomic_DNA"/>
</dbReference>
<dbReference type="InterPro" id="IPR001789">
    <property type="entry name" value="Sig_transdc_resp-reg_receiver"/>
</dbReference>
<evidence type="ECO:0000256" key="11">
    <source>
        <dbReference type="PROSITE-ProRule" id="PRU00169"/>
    </source>
</evidence>
<dbReference type="Gene3D" id="3.40.50.2300">
    <property type="match status" value="1"/>
</dbReference>
<comment type="caution">
    <text evidence="17">The sequence shown here is derived from an EMBL/GenBank/DDBJ whole genome shotgun (WGS) entry which is preliminary data.</text>
</comment>
<dbReference type="InterPro" id="IPR013656">
    <property type="entry name" value="PAS_4"/>
</dbReference>
<dbReference type="Pfam" id="PF13188">
    <property type="entry name" value="PAS_8"/>
    <property type="match status" value="1"/>
</dbReference>
<dbReference type="InterPro" id="IPR035965">
    <property type="entry name" value="PAS-like_dom_sf"/>
</dbReference>
<dbReference type="InterPro" id="IPR000014">
    <property type="entry name" value="PAS"/>
</dbReference>
<dbReference type="InterPro" id="IPR001610">
    <property type="entry name" value="PAC"/>
</dbReference>
<evidence type="ECO:0000256" key="10">
    <source>
        <dbReference type="ARBA" id="ARBA00070152"/>
    </source>
</evidence>
<dbReference type="SMART" id="SM00086">
    <property type="entry name" value="PAC"/>
    <property type="match status" value="4"/>
</dbReference>
<dbReference type="Pfam" id="PF00512">
    <property type="entry name" value="HisKA"/>
    <property type="match status" value="1"/>
</dbReference>
<dbReference type="InterPro" id="IPR000700">
    <property type="entry name" value="PAS-assoc_C"/>
</dbReference>
<keyword evidence="6" id="KW-0418">Kinase</keyword>
<dbReference type="InterPro" id="IPR003661">
    <property type="entry name" value="HisK_dim/P_dom"/>
</dbReference>
<dbReference type="InterPro" id="IPR005467">
    <property type="entry name" value="His_kinase_dom"/>
</dbReference>
<organism evidence="17 18">
    <name type="scientific">Aquincola agrisoli</name>
    <dbReference type="NCBI Taxonomy" id="3119538"/>
    <lineage>
        <taxon>Bacteria</taxon>
        <taxon>Pseudomonadati</taxon>
        <taxon>Pseudomonadota</taxon>
        <taxon>Betaproteobacteria</taxon>
        <taxon>Burkholderiales</taxon>
        <taxon>Sphaerotilaceae</taxon>
        <taxon>Aquincola</taxon>
    </lineage>
</organism>
<accession>A0AAW9QDA3</accession>
<dbReference type="InterPro" id="IPR036097">
    <property type="entry name" value="HisK_dim/P_sf"/>
</dbReference>
<evidence type="ECO:0000259" key="16">
    <source>
        <dbReference type="PROSITE" id="PS50113"/>
    </source>
</evidence>
<keyword evidence="18" id="KW-1185">Reference proteome</keyword>
<name>A0AAW9QDA3_9BURK</name>
<dbReference type="SMART" id="SM00091">
    <property type="entry name" value="PAS"/>
    <property type="match status" value="3"/>
</dbReference>
<sequence length="1089" mass="118294">MADVTSSPLADPLPSVRALVARYFYGTTAAASAAAAALLMLAQPGPFWQRLLLASGFLALGIAGAALHRQRGPVIDLAVMPVALGTIVLITLTSLGFQWGLNSAAIGFYSLLTCTACAIASVRRGALVALGGALSLTLLAWAEYRHWIAGAEAVADVPLLRRLLNQWLLLAAGLACGALLARVLRQHVAASSEREQRFIGLLGIAADAYWELDTGLRLMHLSIRSGDHRFENQWPPPHCALWELPGRLFDDEVLDALRADLEARRPFREVHVREHQPDGRTRHEVLSGEPRFDRRGVFIGYWGVSRDVTLDMRARAALLATEVRYQDLFSRLPSPLLLHRQGRVLDANPAAAALFGYRDLASMVGQEVFGALAPAEGGPTLPSHLLLEARPGTPSAVPSEFVLRTIDGGQRVVRVSGVTVEADGEPATLSSFLDDTDRRSAEDAVRRSEALLSHLVATSPDVITLTEMSTQRYVMVNDTFVRLTGYTMDEVIGRTADELGIWTSPRDRRRIVEALEGDAVVRDLATHFRIKDGRHLAMLVSAARFEMDNRQYLVLNARDVTVAERARLEREAILENASIGIALTRDRTFQLANPRFEQMFGWHRGSIAGQPGIAVWPDEAAYAAMSEAVGPALARGEQVEYEAPMRRRDGSLFLCRLLARAVDPDRPNGGSTIWIADDVTDRRAVEQALAKARDAAEAASQAKSAFLANTSHELRTPLNALVGLARLAHQPDIDAQLRGQYLEQIIDSAKLLSAIVSDILDLSKVEAGELRLETLPFDLHGLLSSLYRASLPPAQARGLALRLDIDPALPRRVLGDPVRVRQIVGNFLSNALKFTGSGSVRLRARPARRDGVRGRPDPLASESSVRIEVIDTGPGIDPAIQERLFRPFTQGDESTTRRFGGTGLGLSICRELSTLMGGRVGVLSRPGEGSCFWVELPLPTSEEDGAPSAFGPLDNDSPLSGRRVLLVEDNPVNMMIGVTLLEQWGVEVEQAADGQQALEAVAQAARSGRLFDAVLMDVQMPVMSGHEATRRLRQQYDARTLPILALTAAALVSEREQALSAGMNDFLTKPIDAVRLHAALAEAMGLGSL</sequence>
<dbReference type="SUPFAM" id="SSF55785">
    <property type="entry name" value="PYP-like sensor domain (PAS domain)"/>
    <property type="match status" value="4"/>
</dbReference>
<dbReference type="InterPro" id="IPR004358">
    <property type="entry name" value="Sig_transdc_His_kin-like_C"/>
</dbReference>
<evidence type="ECO:0000313" key="18">
    <source>
        <dbReference type="Proteomes" id="UP001336250"/>
    </source>
</evidence>
<dbReference type="Gene3D" id="1.10.287.130">
    <property type="match status" value="1"/>
</dbReference>
<feature type="transmembrane region" description="Helical" evidence="12">
    <location>
        <begin position="23"/>
        <end position="41"/>
    </location>
</feature>
<dbReference type="Pfam" id="PF08448">
    <property type="entry name" value="PAS_4"/>
    <property type="match status" value="1"/>
</dbReference>
<gene>
    <name evidence="17" type="ORF">V4F39_14685</name>
</gene>
<evidence type="ECO:0000256" key="7">
    <source>
        <dbReference type="ARBA" id="ARBA00023012"/>
    </source>
</evidence>
<dbReference type="GO" id="GO:0000155">
    <property type="term" value="F:phosphorelay sensor kinase activity"/>
    <property type="evidence" value="ECO:0007669"/>
    <property type="project" value="InterPro"/>
</dbReference>
<evidence type="ECO:0000256" key="8">
    <source>
        <dbReference type="ARBA" id="ARBA00023026"/>
    </source>
</evidence>
<dbReference type="PANTHER" id="PTHR43047:SF64">
    <property type="entry name" value="HISTIDINE KINASE CONTAINING CHEY-HOMOLOGOUS RECEIVER DOMAIN AND PAS DOMAIN-RELATED"/>
    <property type="match status" value="1"/>
</dbReference>
<comment type="function">
    <text evidence="9">Member of the two-component regulatory system BvgS/BvgA. Phosphorylates BvgA via a four-step phosphorelay in response to environmental signals.</text>
</comment>
<dbReference type="PRINTS" id="PR00344">
    <property type="entry name" value="BCTRLSENSOR"/>
</dbReference>
<keyword evidence="12" id="KW-1133">Transmembrane helix</keyword>
<keyword evidence="12" id="KW-0812">Transmembrane</keyword>
<feature type="domain" description="Histidine kinase" evidence="13">
    <location>
        <begin position="709"/>
        <end position="940"/>
    </location>
</feature>
<feature type="domain" description="Response regulatory" evidence="14">
    <location>
        <begin position="963"/>
        <end position="1084"/>
    </location>
</feature>
<dbReference type="Pfam" id="PF13426">
    <property type="entry name" value="PAS_9"/>
    <property type="match status" value="2"/>
</dbReference>
<comment type="catalytic activity">
    <reaction evidence="1">
        <text>ATP + protein L-histidine = ADP + protein N-phospho-L-histidine.</text>
        <dbReference type="EC" id="2.7.13.3"/>
    </reaction>
</comment>
<keyword evidence="4" id="KW-0808">Transferase</keyword>
<dbReference type="Gene3D" id="3.30.450.20">
    <property type="entry name" value="PAS domain"/>
    <property type="match status" value="4"/>
</dbReference>
<feature type="transmembrane region" description="Helical" evidence="12">
    <location>
        <begin position="74"/>
        <end position="93"/>
    </location>
</feature>
<feature type="transmembrane region" description="Helical" evidence="12">
    <location>
        <begin position="47"/>
        <end position="67"/>
    </location>
</feature>
<evidence type="ECO:0000256" key="4">
    <source>
        <dbReference type="ARBA" id="ARBA00022679"/>
    </source>
</evidence>
<dbReference type="CDD" id="cd16922">
    <property type="entry name" value="HATPase_EvgS-ArcB-TorS-like"/>
    <property type="match status" value="1"/>
</dbReference>
<evidence type="ECO:0000313" key="17">
    <source>
        <dbReference type="EMBL" id="MEF7615165.1"/>
    </source>
</evidence>
<evidence type="ECO:0000259" key="14">
    <source>
        <dbReference type="PROSITE" id="PS50110"/>
    </source>
</evidence>
<dbReference type="SUPFAM" id="SSF47384">
    <property type="entry name" value="Homodimeric domain of signal transducing histidine kinase"/>
    <property type="match status" value="1"/>
</dbReference>
<evidence type="ECO:0000256" key="3">
    <source>
        <dbReference type="ARBA" id="ARBA00022553"/>
    </source>
</evidence>
<protein>
    <recommendedName>
        <fullName evidence="10">Virulence sensor protein BvgS</fullName>
        <ecNumber evidence="2">2.7.13.3</ecNumber>
    </recommendedName>
</protein>
<feature type="domain" description="PAC" evidence="16">
    <location>
        <begin position="639"/>
        <end position="691"/>
    </location>
</feature>
<feature type="domain" description="PAS" evidence="15">
    <location>
        <begin position="448"/>
        <end position="516"/>
    </location>
</feature>
<keyword evidence="12" id="KW-0472">Membrane</keyword>
<evidence type="ECO:0000256" key="6">
    <source>
        <dbReference type="ARBA" id="ARBA00022777"/>
    </source>
</evidence>
<dbReference type="PROSITE" id="PS50109">
    <property type="entry name" value="HIS_KIN"/>
    <property type="match status" value="1"/>
</dbReference>
<keyword evidence="7" id="KW-0902">Two-component regulatory system</keyword>
<dbReference type="SUPFAM" id="SSF52172">
    <property type="entry name" value="CheY-like"/>
    <property type="match status" value="1"/>
</dbReference>
<dbReference type="Proteomes" id="UP001336250">
    <property type="component" value="Unassembled WGS sequence"/>
</dbReference>
<dbReference type="SMART" id="SM00448">
    <property type="entry name" value="REC"/>
    <property type="match status" value="1"/>
</dbReference>
<dbReference type="InterPro" id="IPR003594">
    <property type="entry name" value="HATPase_dom"/>
</dbReference>
<dbReference type="AlphaFoldDB" id="A0AAW9QDA3"/>
<evidence type="ECO:0000259" key="15">
    <source>
        <dbReference type="PROSITE" id="PS50112"/>
    </source>
</evidence>
<feature type="transmembrane region" description="Helical" evidence="12">
    <location>
        <begin position="99"/>
        <end position="119"/>
    </location>
</feature>
<feature type="modified residue" description="4-aspartylphosphate" evidence="11">
    <location>
        <position position="1017"/>
    </location>
</feature>
<keyword evidence="8" id="KW-0843">Virulence</keyword>
<evidence type="ECO:0000256" key="5">
    <source>
        <dbReference type="ARBA" id="ARBA00022729"/>
    </source>
</evidence>
<dbReference type="CDD" id="cd17546">
    <property type="entry name" value="REC_hyHK_CKI1_RcsC-like"/>
    <property type="match status" value="1"/>
</dbReference>
<dbReference type="NCBIfam" id="TIGR00229">
    <property type="entry name" value="sensory_box"/>
    <property type="match status" value="3"/>
</dbReference>
<dbReference type="SMART" id="SM00387">
    <property type="entry name" value="HATPase_c"/>
    <property type="match status" value="1"/>
</dbReference>
<dbReference type="CDD" id="cd00082">
    <property type="entry name" value="HisKA"/>
    <property type="match status" value="1"/>
</dbReference>
<dbReference type="Gene3D" id="3.30.565.10">
    <property type="entry name" value="Histidine kinase-like ATPase, C-terminal domain"/>
    <property type="match status" value="1"/>
</dbReference>
<evidence type="ECO:0000259" key="13">
    <source>
        <dbReference type="PROSITE" id="PS50109"/>
    </source>
</evidence>
<feature type="transmembrane region" description="Helical" evidence="12">
    <location>
        <begin position="126"/>
        <end position="144"/>
    </location>
</feature>
<feature type="domain" description="PAC" evidence="16">
    <location>
        <begin position="268"/>
        <end position="320"/>
    </location>
</feature>